<reference evidence="1 2" key="1">
    <citation type="submission" date="2019-07" db="EMBL/GenBank/DDBJ databases">
        <title>WGS assembly of Gossypium tomentosum.</title>
        <authorList>
            <person name="Chen Z.J."/>
            <person name="Sreedasyam A."/>
            <person name="Ando A."/>
            <person name="Song Q."/>
            <person name="De L."/>
            <person name="Hulse-Kemp A."/>
            <person name="Ding M."/>
            <person name="Ye W."/>
            <person name="Kirkbride R."/>
            <person name="Jenkins J."/>
            <person name="Plott C."/>
            <person name="Lovell J."/>
            <person name="Lin Y.-M."/>
            <person name="Vaughn R."/>
            <person name="Liu B."/>
            <person name="Li W."/>
            <person name="Simpson S."/>
            <person name="Scheffler B."/>
            <person name="Saski C."/>
            <person name="Grover C."/>
            <person name="Hu G."/>
            <person name="Conover J."/>
            <person name="Carlson J."/>
            <person name="Shu S."/>
            <person name="Boston L."/>
            <person name="Williams M."/>
            <person name="Peterson D."/>
            <person name="Mcgee K."/>
            <person name="Jones D."/>
            <person name="Wendel J."/>
            <person name="Stelly D."/>
            <person name="Grimwood J."/>
            <person name="Schmutz J."/>
        </authorList>
    </citation>
    <scope>NUCLEOTIDE SEQUENCE [LARGE SCALE GENOMIC DNA]</scope>
    <source>
        <strain evidence="1">7179.01</strain>
    </source>
</reference>
<keyword evidence="2" id="KW-1185">Reference proteome</keyword>
<dbReference type="AlphaFoldDB" id="A0A5D2RHT9"/>
<organism evidence="1 2">
    <name type="scientific">Gossypium tomentosum</name>
    <name type="common">Hawaiian cotton</name>
    <name type="synonym">Gossypium sandvicense</name>
    <dbReference type="NCBI Taxonomy" id="34277"/>
    <lineage>
        <taxon>Eukaryota</taxon>
        <taxon>Viridiplantae</taxon>
        <taxon>Streptophyta</taxon>
        <taxon>Embryophyta</taxon>
        <taxon>Tracheophyta</taxon>
        <taxon>Spermatophyta</taxon>
        <taxon>Magnoliopsida</taxon>
        <taxon>eudicotyledons</taxon>
        <taxon>Gunneridae</taxon>
        <taxon>Pentapetalae</taxon>
        <taxon>rosids</taxon>
        <taxon>malvids</taxon>
        <taxon>Malvales</taxon>
        <taxon>Malvaceae</taxon>
        <taxon>Malvoideae</taxon>
        <taxon>Gossypium</taxon>
    </lineage>
</organism>
<accession>A0A5D2RHT9</accession>
<evidence type="ECO:0000313" key="1">
    <source>
        <dbReference type="EMBL" id="TYI40349.1"/>
    </source>
</evidence>
<gene>
    <name evidence="1" type="ORF">ES332_A02G155500v1</name>
</gene>
<name>A0A5D2RHT9_GOSTO</name>
<sequence length="98" mass="10697">MKHAQKYADRNAIIPTRVSASQKLPFNARYTTTYSGRRAKDCLDLTTEENFNHDHEGQVLLARGVSYRGRGHGDVGGVCGSCGARGDLGFLPKIGLVF</sequence>
<dbReference type="EMBL" id="CM017611">
    <property type="protein sequence ID" value="TYI40349.1"/>
    <property type="molecule type" value="Genomic_DNA"/>
</dbReference>
<protein>
    <submittedName>
        <fullName evidence="1">Uncharacterized protein</fullName>
    </submittedName>
</protein>
<proteinExistence type="predicted"/>
<evidence type="ECO:0000313" key="2">
    <source>
        <dbReference type="Proteomes" id="UP000322667"/>
    </source>
</evidence>
<dbReference type="Proteomes" id="UP000322667">
    <property type="component" value="Chromosome A02"/>
</dbReference>